<organism evidence="2 3">
    <name type="scientific">Gossypium tomentosum</name>
    <name type="common">Hawaiian cotton</name>
    <name type="synonym">Gossypium sandvicense</name>
    <dbReference type="NCBI Taxonomy" id="34277"/>
    <lineage>
        <taxon>Eukaryota</taxon>
        <taxon>Viridiplantae</taxon>
        <taxon>Streptophyta</taxon>
        <taxon>Embryophyta</taxon>
        <taxon>Tracheophyta</taxon>
        <taxon>Spermatophyta</taxon>
        <taxon>Magnoliopsida</taxon>
        <taxon>eudicotyledons</taxon>
        <taxon>Gunneridae</taxon>
        <taxon>Pentapetalae</taxon>
        <taxon>rosids</taxon>
        <taxon>malvids</taxon>
        <taxon>Malvales</taxon>
        <taxon>Malvaceae</taxon>
        <taxon>Malvoideae</taxon>
        <taxon>Gossypium</taxon>
    </lineage>
</organism>
<feature type="region of interest" description="Disordered" evidence="1">
    <location>
        <begin position="29"/>
        <end position="48"/>
    </location>
</feature>
<evidence type="ECO:0000256" key="1">
    <source>
        <dbReference type="SAM" id="MobiDB-lite"/>
    </source>
</evidence>
<sequence>MKPLRPPPALFPNLILSVLPRCKAKLQLQTSKSPPSSQVTYCSNCPTP</sequence>
<dbReference type="AlphaFoldDB" id="A0A5D2Q3B7"/>
<name>A0A5D2Q3B7_GOSTO</name>
<gene>
    <name evidence="2" type="ORF">ES332_A06G068700v1</name>
</gene>
<keyword evidence="3" id="KW-1185">Reference proteome</keyword>
<dbReference type="Proteomes" id="UP000322667">
    <property type="component" value="Chromosome A06"/>
</dbReference>
<evidence type="ECO:0000313" key="2">
    <source>
        <dbReference type="EMBL" id="TYI21890.1"/>
    </source>
</evidence>
<dbReference type="EMBL" id="CM017615">
    <property type="protein sequence ID" value="TYI21890.1"/>
    <property type="molecule type" value="Genomic_DNA"/>
</dbReference>
<proteinExistence type="predicted"/>
<protein>
    <submittedName>
        <fullName evidence="2">Uncharacterized protein</fullName>
    </submittedName>
</protein>
<reference evidence="2 3" key="1">
    <citation type="submission" date="2019-07" db="EMBL/GenBank/DDBJ databases">
        <title>WGS assembly of Gossypium tomentosum.</title>
        <authorList>
            <person name="Chen Z.J."/>
            <person name="Sreedasyam A."/>
            <person name="Ando A."/>
            <person name="Song Q."/>
            <person name="De L."/>
            <person name="Hulse-Kemp A."/>
            <person name="Ding M."/>
            <person name="Ye W."/>
            <person name="Kirkbride R."/>
            <person name="Jenkins J."/>
            <person name="Plott C."/>
            <person name="Lovell J."/>
            <person name="Lin Y.-M."/>
            <person name="Vaughn R."/>
            <person name="Liu B."/>
            <person name="Li W."/>
            <person name="Simpson S."/>
            <person name="Scheffler B."/>
            <person name="Saski C."/>
            <person name="Grover C."/>
            <person name="Hu G."/>
            <person name="Conover J."/>
            <person name="Carlson J."/>
            <person name="Shu S."/>
            <person name="Boston L."/>
            <person name="Williams M."/>
            <person name="Peterson D."/>
            <person name="Mcgee K."/>
            <person name="Jones D."/>
            <person name="Wendel J."/>
            <person name="Stelly D."/>
            <person name="Grimwood J."/>
            <person name="Schmutz J."/>
        </authorList>
    </citation>
    <scope>NUCLEOTIDE SEQUENCE [LARGE SCALE GENOMIC DNA]</scope>
    <source>
        <strain evidence="2">7179.01</strain>
    </source>
</reference>
<accession>A0A5D2Q3B7</accession>
<evidence type="ECO:0000313" key="3">
    <source>
        <dbReference type="Proteomes" id="UP000322667"/>
    </source>
</evidence>